<accession>A0ABS5TYF3</accession>
<evidence type="ECO:0000313" key="3">
    <source>
        <dbReference type="Proteomes" id="UP000722125"/>
    </source>
</evidence>
<dbReference type="EMBL" id="JAHBOH010000001">
    <property type="protein sequence ID" value="MBT0994174.1"/>
    <property type="molecule type" value="Genomic_DNA"/>
</dbReference>
<organism evidence="2 3">
    <name type="scientific">Cellulomonas fulva</name>
    <dbReference type="NCBI Taxonomy" id="2835530"/>
    <lineage>
        <taxon>Bacteria</taxon>
        <taxon>Bacillati</taxon>
        <taxon>Actinomycetota</taxon>
        <taxon>Actinomycetes</taxon>
        <taxon>Micrococcales</taxon>
        <taxon>Cellulomonadaceae</taxon>
        <taxon>Cellulomonas</taxon>
    </lineage>
</organism>
<protein>
    <submittedName>
        <fullName evidence="2">ThuA domain-containing protein</fullName>
    </submittedName>
</protein>
<sequence>MSARVLVLVGRGRYGDPWHDHAAQADEVARLLRADGHDVRVRSTFPTTFADLGEWVPALLVVTSGRAEDVSDTDDEWRAFHDARQELVARGAAVLGLHQAANTFADDPRWAATLGGRWVEGRSWHPPHGTATFRVVDDEHAVTWGRTAVTADDERYADLEVAPGSRVLVVADVAADEAEPHGTPGAHPVVWAAPGDGRVLYDALGHDPRSFASPDRRALLAAELAWLLEPAPAGDAS</sequence>
<dbReference type="PANTHER" id="PTHR40469">
    <property type="entry name" value="SECRETED GLYCOSYL HYDROLASE"/>
    <property type="match status" value="1"/>
</dbReference>
<dbReference type="SUPFAM" id="SSF52317">
    <property type="entry name" value="Class I glutamine amidotransferase-like"/>
    <property type="match status" value="1"/>
</dbReference>
<keyword evidence="3" id="KW-1185">Reference proteome</keyword>
<dbReference type="Pfam" id="PF06283">
    <property type="entry name" value="ThuA"/>
    <property type="match status" value="1"/>
</dbReference>
<evidence type="ECO:0000313" key="2">
    <source>
        <dbReference type="EMBL" id="MBT0994174.1"/>
    </source>
</evidence>
<dbReference type="Gene3D" id="3.40.50.880">
    <property type="match status" value="1"/>
</dbReference>
<proteinExistence type="predicted"/>
<dbReference type="PANTHER" id="PTHR40469:SF2">
    <property type="entry name" value="GALACTOSE-BINDING DOMAIN-LIKE SUPERFAMILY PROTEIN"/>
    <property type="match status" value="1"/>
</dbReference>
<comment type="caution">
    <text evidence="2">The sequence shown here is derived from an EMBL/GenBank/DDBJ whole genome shotgun (WGS) entry which is preliminary data.</text>
</comment>
<dbReference type="Proteomes" id="UP000722125">
    <property type="component" value="Unassembled WGS sequence"/>
</dbReference>
<dbReference type="RefSeq" id="WP_214348866.1">
    <property type="nucleotide sequence ID" value="NZ_JAHBOH010000001.1"/>
</dbReference>
<reference evidence="2 3" key="1">
    <citation type="submission" date="2021-05" db="EMBL/GenBank/DDBJ databases">
        <title>Description of Cellulomonas sp. DKR-3 sp. nov.</title>
        <authorList>
            <person name="Dahal R.H."/>
            <person name="Chaudhary D.K."/>
        </authorList>
    </citation>
    <scope>NUCLEOTIDE SEQUENCE [LARGE SCALE GENOMIC DNA]</scope>
    <source>
        <strain evidence="2 3">DKR-3</strain>
    </source>
</reference>
<gene>
    <name evidence="2" type="ORF">KIN34_07735</name>
</gene>
<dbReference type="InterPro" id="IPR029062">
    <property type="entry name" value="Class_I_gatase-like"/>
</dbReference>
<feature type="domain" description="ThuA-like" evidence="1">
    <location>
        <begin position="7"/>
        <end position="226"/>
    </location>
</feature>
<evidence type="ECO:0000259" key="1">
    <source>
        <dbReference type="Pfam" id="PF06283"/>
    </source>
</evidence>
<dbReference type="InterPro" id="IPR029010">
    <property type="entry name" value="ThuA-like"/>
</dbReference>
<name>A0ABS5TYF3_9CELL</name>